<evidence type="ECO:0000256" key="3">
    <source>
        <dbReference type="ARBA" id="ARBA00023163"/>
    </source>
</evidence>
<dbReference type="InterPro" id="IPR000524">
    <property type="entry name" value="Tscrpt_reg_HTH_GntR"/>
</dbReference>
<dbReference type="HOGENOM" id="CLU_017584_5_1_9"/>
<dbReference type="Pfam" id="PF07729">
    <property type="entry name" value="FCD"/>
    <property type="match status" value="1"/>
</dbReference>
<dbReference type="Pfam" id="PF00392">
    <property type="entry name" value="GntR"/>
    <property type="match status" value="1"/>
</dbReference>
<dbReference type="SUPFAM" id="SSF46785">
    <property type="entry name" value="Winged helix' DNA-binding domain"/>
    <property type="match status" value="1"/>
</dbReference>
<keyword evidence="3" id="KW-0804">Transcription</keyword>
<dbReference type="InterPro" id="IPR008920">
    <property type="entry name" value="TF_FadR/GntR_C"/>
</dbReference>
<keyword evidence="1" id="KW-0805">Transcription regulation</keyword>
<keyword evidence="6" id="KW-1185">Reference proteome</keyword>
<dbReference type="InterPro" id="IPR036390">
    <property type="entry name" value="WH_DNA-bd_sf"/>
</dbReference>
<evidence type="ECO:0000313" key="6">
    <source>
        <dbReference type="Proteomes" id="UP000000347"/>
    </source>
</evidence>
<dbReference type="eggNOG" id="COG1802">
    <property type="taxonomic scope" value="Bacteria"/>
</dbReference>
<dbReference type="EMBL" id="CP002164">
    <property type="protein sequence ID" value="ADL41794.1"/>
    <property type="molecule type" value="Genomic_DNA"/>
</dbReference>
<dbReference type="RefSeq" id="WP_013289800.1">
    <property type="nucleotide sequence ID" value="NC_014392.1"/>
</dbReference>
<dbReference type="Gene3D" id="1.10.10.10">
    <property type="entry name" value="Winged helix-like DNA-binding domain superfamily/Winged helix DNA-binding domain"/>
    <property type="match status" value="1"/>
</dbReference>
<dbReference type="CDD" id="cd07377">
    <property type="entry name" value="WHTH_GntR"/>
    <property type="match status" value="1"/>
</dbReference>
<dbReference type="InterPro" id="IPR036388">
    <property type="entry name" value="WH-like_DNA-bd_sf"/>
</dbReference>
<dbReference type="PRINTS" id="PR00035">
    <property type="entry name" value="HTHGNTR"/>
</dbReference>
<dbReference type="Gene3D" id="1.20.120.530">
    <property type="entry name" value="GntR ligand-binding domain-like"/>
    <property type="match status" value="1"/>
</dbReference>
<protein>
    <submittedName>
        <fullName evidence="5">Transcriptional regulator, GntR family</fullName>
    </submittedName>
</protein>
<dbReference type="GO" id="GO:0003677">
    <property type="term" value="F:DNA binding"/>
    <property type="evidence" value="ECO:0007669"/>
    <property type="project" value="UniProtKB-KW"/>
</dbReference>
<sequence length="232" mass="26686">MVYNNYSDDKDTRYSPLYEKIFEVIKEKILMGILKPGDPLVEVKLAEELGVSRTPIREALRQLELEGLVYSIPHKGAFVAGVTAQDIEDIYTIRMLLDGLAARWAAQKITKDEEDELTEIITLMELYTKKKDIPKVMKTDSQFHQLIYKASKSKPLEHVLSTFHSYIIRARATSFETPGRLEEAMEEHKLIFEAIVSRDPDKAEEYMKLHVKNAAKNLIEQKKIEERTTAGK</sequence>
<dbReference type="OrthoDB" id="9781630at2"/>
<dbReference type="GO" id="GO:0003700">
    <property type="term" value="F:DNA-binding transcription factor activity"/>
    <property type="evidence" value="ECO:0007669"/>
    <property type="project" value="InterPro"/>
</dbReference>
<dbReference type="SUPFAM" id="SSF48008">
    <property type="entry name" value="GntR ligand-binding domain-like"/>
    <property type="match status" value="1"/>
</dbReference>
<evidence type="ECO:0000256" key="2">
    <source>
        <dbReference type="ARBA" id="ARBA00023125"/>
    </source>
</evidence>
<dbReference type="PROSITE" id="PS50949">
    <property type="entry name" value="HTH_GNTR"/>
    <property type="match status" value="1"/>
</dbReference>
<dbReference type="SMART" id="SM00895">
    <property type="entry name" value="FCD"/>
    <property type="match status" value="1"/>
</dbReference>
<dbReference type="AlphaFoldDB" id="D9TIG2"/>
<dbReference type="InterPro" id="IPR011711">
    <property type="entry name" value="GntR_C"/>
</dbReference>
<dbReference type="STRING" id="608506.COB47_0471"/>
<dbReference type="PANTHER" id="PTHR43537:SF24">
    <property type="entry name" value="GLUCONATE OPERON TRANSCRIPTIONAL REPRESSOR"/>
    <property type="match status" value="1"/>
</dbReference>
<dbReference type="Proteomes" id="UP000000347">
    <property type="component" value="Chromosome"/>
</dbReference>
<evidence type="ECO:0000259" key="4">
    <source>
        <dbReference type="PROSITE" id="PS50949"/>
    </source>
</evidence>
<proteinExistence type="predicted"/>
<keyword evidence="2" id="KW-0238">DNA-binding</keyword>
<reference evidence="5 6" key="1">
    <citation type="journal article" date="2010" name="J. Bacteriol.">
        <title>Complete genome sequence of the cellulolytic thermophile Caldicellulosiruptor obsidiansis OB47T.</title>
        <authorList>
            <person name="Elkins J.G."/>
            <person name="Lochner A."/>
            <person name="Hamilton-Brehm S.D."/>
            <person name="Davenport K.W."/>
            <person name="Podar M."/>
            <person name="Brown S.D."/>
            <person name="Land M.L."/>
            <person name="Hauser L.J."/>
            <person name="Klingeman D.M."/>
            <person name="Raman B."/>
            <person name="Goodwin L.A."/>
            <person name="Tapia R."/>
            <person name="Meincke L.J."/>
            <person name="Detter J.C."/>
            <person name="Bruce D.C."/>
            <person name="Han C.S."/>
            <person name="Palumbo A.V."/>
            <person name="Cottingham R.W."/>
            <person name="Keller M."/>
            <person name="Graham D.E."/>
        </authorList>
    </citation>
    <scope>NUCLEOTIDE SEQUENCE [LARGE SCALE GENOMIC DNA]</scope>
    <source>
        <strain evidence="6">ATCC BAA-2073 / strain OB47</strain>
    </source>
</reference>
<organism evidence="5 6">
    <name type="scientific">Caldicellulosiruptor obsidiansis (strain ATCC BAA-2073 / JCM 16842 / OB47)</name>
    <dbReference type="NCBI Taxonomy" id="608506"/>
    <lineage>
        <taxon>Bacteria</taxon>
        <taxon>Bacillati</taxon>
        <taxon>Bacillota</taxon>
        <taxon>Bacillota incertae sedis</taxon>
        <taxon>Caldicellulosiruptorales</taxon>
        <taxon>Caldicellulosiruptoraceae</taxon>
        <taxon>Caldicellulosiruptor</taxon>
    </lineage>
</organism>
<evidence type="ECO:0000313" key="5">
    <source>
        <dbReference type="EMBL" id="ADL41794.1"/>
    </source>
</evidence>
<accession>D9TIG2</accession>
<evidence type="ECO:0000256" key="1">
    <source>
        <dbReference type="ARBA" id="ARBA00023015"/>
    </source>
</evidence>
<dbReference type="KEGG" id="cob:COB47_0471"/>
<dbReference type="PANTHER" id="PTHR43537">
    <property type="entry name" value="TRANSCRIPTIONAL REGULATOR, GNTR FAMILY"/>
    <property type="match status" value="1"/>
</dbReference>
<feature type="domain" description="HTH gntR-type" evidence="4">
    <location>
        <begin position="15"/>
        <end position="82"/>
    </location>
</feature>
<gene>
    <name evidence="5" type="ordered locus">COB47_0471</name>
</gene>
<name>D9TIG2_CALOO</name>
<dbReference type="SMART" id="SM00345">
    <property type="entry name" value="HTH_GNTR"/>
    <property type="match status" value="1"/>
</dbReference>